<evidence type="ECO:0000313" key="2">
    <source>
        <dbReference type="EMBL" id="TNN28319.1"/>
    </source>
</evidence>
<gene>
    <name evidence="2" type="ORF">EYF80_061533</name>
</gene>
<protein>
    <submittedName>
        <fullName evidence="2">Uncharacterized protein</fullName>
    </submittedName>
</protein>
<organism evidence="2 3">
    <name type="scientific">Liparis tanakae</name>
    <name type="common">Tanaka's snailfish</name>
    <dbReference type="NCBI Taxonomy" id="230148"/>
    <lineage>
        <taxon>Eukaryota</taxon>
        <taxon>Metazoa</taxon>
        <taxon>Chordata</taxon>
        <taxon>Craniata</taxon>
        <taxon>Vertebrata</taxon>
        <taxon>Euteleostomi</taxon>
        <taxon>Actinopterygii</taxon>
        <taxon>Neopterygii</taxon>
        <taxon>Teleostei</taxon>
        <taxon>Neoteleostei</taxon>
        <taxon>Acanthomorphata</taxon>
        <taxon>Eupercaria</taxon>
        <taxon>Perciformes</taxon>
        <taxon>Cottioidei</taxon>
        <taxon>Cottales</taxon>
        <taxon>Liparidae</taxon>
        <taxon>Liparis</taxon>
    </lineage>
</organism>
<feature type="signal peptide" evidence="1">
    <location>
        <begin position="1"/>
        <end position="32"/>
    </location>
</feature>
<keyword evidence="1" id="KW-0732">Signal</keyword>
<dbReference type="Proteomes" id="UP000314294">
    <property type="component" value="Unassembled WGS sequence"/>
</dbReference>
<dbReference type="OrthoDB" id="10640683at2759"/>
<comment type="caution">
    <text evidence="2">The sequence shown here is derived from an EMBL/GenBank/DDBJ whole genome shotgun (WGS) entry which is preliminary data.</text>
</comment>
<name>A0A4Z2EHM2_9TELE</name>
<sequence length="94" mass="10418">MKGRVMETSASLEILFLTLQDVLTHLVHGALAQLPPLQEAGADRLHQLLQDRGQECRSCRVRPPSATSDFFLQLLPGVEDLVHVGVDEHLLLPE</sequence>
<dbReference type="EMBL" id="SRLO01007032">
    <property type="protein sequence ID" value="TNN28319.1"/>
    <property type="molecule type" value="Genomic_DNA"/>
</dbReference>
<feature type="chain" id="PRO_5021213753" evidence="1">
    <location>
        <begin position="33"/>
        <end position="94"/>
    </location>
</feature>
<evidence type="ECO:0000313" key="3">
    <source>
        <dbReference type="Proteomes" id="UP000314294"/>
    </source>
</evidence>
<evidence type="ECO:0000256" key="1">
    <source>
        <dbReference type="SAM" id="SignalP"/>
    </source>
</evidence>
<reference evidence="2 3" key="1">
    <citation type="submission" date="2019-03" db="EMBL/GenBank/DDBJ databases">
        <title>First draft genome of Liparis tanakae, snailfish: a comprehensive survey of snailfish specific genes.</title>
        <authorList>
            <person name="Kim W."/>
            <person name="Song I."/>
            <person name="Jeong J.-H."/>
            <person name="Kim D."/>
            <person name="Kim S."/>
            <person name="Ryu S."/>
            <person name="Song J.Y."/>
            <person name="Lee S.K."/>
        </authorList>
    </citation>
    <scope>NUCLEOTIDE SEQUENCE [LARGE SCALE GENOMIC DNA]</scope>
    <source>
        <tissue evidence="2">Muscle</tissue>
    </source>
</reference>
<keyword evidence="3" id="KW-1185">Reference proteome</keyword>
<accession>A0A4Z2EHM2</accession>
<dbReference type="AlphaFoldDB" id="A0A4Z2EHM2"/>
<proteinExistence type="predicted"/>